<name>A0A9P5PYT9_9AGAR</name>
<sequence>MEETEKKGKGRQQGLKVDVAWKRRQGLKVDTAKIRRRGHKVVIAINDEGKTGRRMRALMTCKNFTVVGACAQTIYGRLRLDSQMCLVLSYAMVACILTTRFSLLPPTAAIFLTQFGATSKFVYGKHDPILMPQFLDARVIYLSLIRQPDTKPPFHILWHRPEEDEFEPMDGFKLAELPIGRLQKEFRNILELDAYITWMLRVKPTWGEAQSWRSNKTHSVVGGITDKSDLAEHSFHAGIRYDKTPPHPVIWDGSIKTLDYYVAMSKHNRSIAFPVSVFDNPEPSPPSGATSAPPQPPVTTCSSTASSLSAVTPRSSNMSSSGPGPVRTSHFDKLHKKPYPAVTPRPGRSKFEASASPLMPPLVENWVKASREIGSSFNFSQKPPQGVTRGYPSLVEVDRAEYLVAHRYIWVFSDFFRRPPTLPSLAVPSID</sequence>
<comment type="caution">
    <text evidence="2">The sequence shown here is derived from an EMBL/GenBank/DDBJ whole genome shotgun (WGS) entry which is preliminary data.</text>
</comment>
<dbReference type="Proteomes" id="UP000772434">
    <property type="component" value="Unassembled WGS sequence"/>
</dbReference>
<proteinExistence type="predicted"/>
<evidence type="ECO:0000313" key="2">
    <source>
        <dbReference type="EMBL" id="KAF9070655.1"/>
    </source>
</evidence>
<feature type="compositionally biased region" description="Polar residues" evidence="1">
    <location>
        <begin position="313"/>
        <end position="322"/>
    </location>
</feature>
<dbReference type="EMBL" id="JADNRY010000038">
    <property type="protein sequence ID" value="KAF9070655.1"/>
    <property type="molecule type" value="Genomic_DNA"/>
</dbReference>
<dbReference type="OrthoDB" id="2634326at2759"/>
<evidence type="ECO:0000313" key="3">
    <source>
        <dbReference type="Proteomes" id="UP000772434"/>
    </source>
</evidence>
<feature type="compositionally biased region" description="Low complexity" evidence="1">
    <location>
        <begin position="287"/>
        <end position="312"/>
    </location>
</feature>
<keyword evidence="3" id="KW-1185">Reference proteome</keyword>
<gene>
    <name evidence="2" type="ORF">BDP27DRAFT_1362340</name>
</gene>
<reference evidence="2" key="1">
    <citation type="submission" date="2020-11" db="EMBL/GenBank/DDBJ databases">
        <authorList>
            <consortium name="DOE Joint Genome Institute"/>
            <person name="Ahrendt S."/>
            <person name="Riley R."/>
            <person name="Andreopoulos W."/>
            <person name="Labutti K."/>
            <person name="Pangilinan J."/>
            <person name="Ruiz-Duenas F.J."/>
            <person name="Barrasa J.M."/>
            <person name="Sanchez-Garcia M."/>
            <person name="Camarero S."/>
            <person name="Miyauchi S."/>
            <person name="Serrano A."/>
            <person name="Linde D."/>
            <person name="Babiker R."/>
            <person name="Drula E."/>
            <person name="Ayuso-Fernandez I."/>
            <person name="Pacheco R."/>
            <person name="Padilla G."/>
            <person name="Ferreira P."/>
            <person name="Barriuso J."/>
            <person name="Kellner H."/>
            <person name="Castanera R."/>
            <person name="Alfaro M."/>
            <person name="Ramirez L."/>
            <person name="Pisabarro A.G."/>
            <person name="Kuo A."/>
            <person name="Tritt A."/>
            <person name="Lipzen A."/>
            <person name="He G."/>
            <person name="Yan M."/>
            <person name="Ng V."/>
            <person name="Cullen D."/>
            <person name="Martin F."/>
            <person name="Rosso M.-N."/>
            <person name="Henrissat B."/>
            <person name="Hibbett D."/>
            <person name="Martinez A.T."/>
            <person name="Grigoriev I.V."/>
        </authorList>
    </citation>
    <scope>NUCLEOTIDE SEQUENCE</scope>
    <source>
        <strain evidence="2">AH 40177</strain>
    </source>
</reference>
<feature type="region of interest" description="Disordered" evidence="1">
    <location>
        <begin position="281"/>
        <end position="354"/>
    </location>
</feature>
<evidence type="ECO:0000256" key="1">
    <source>
        <dbReference type="SAM" id="MobiDB-lite"/>
    </source>
</evidence>
<protein>
    <submittedName>
        <fullName evidence="2">Uncharacterized protein</fullName>
    </submittedName>
</protein>
<organism evidence="2 3">
    <name type="scientific">Rhodocollybia butyracea</name>
    <dbReference type="NCBI Taxonomy" id="206335"/>
    <lineage>
        <taxon>Eukaryota</taxon>
        <taxon>Fungi</taxon>
        <taxon>Dikarya</taxon>
        <taxon>Basidiomycota</taxon>
        <taxon>Agaricomycotina</taxon>
        <taxon>Agaricomycetes</taxon>
        <taxon>Agaricomycetidae</taxon>
        <taxon>Agaricales</taxon>
        <taxon>Marasmiineae</taxon>
        <taxon>Omphalotaceae</taxon>
        <taxon>Rhodocollybia</taxon>
    </lineage>
</organism>
<accession>A0A9P5PYT9</accession>
<dbReference type="AlphaFoldDB" id="A0A9P5PYT9"/>